<name>E4WRI3_OIKDI</name>
<dbReference type="Proteomes" id="UP000001307">
    <property type="component" value="Unassembled WGS sequence"/>
</dbReference>
<sequence>MDEWKPPSLADVMRSSSCLSTQFEALSTDSGVTLGYPNGSSHSNLRESPLRVHSLSRIGSSMVDLEVRLPDGQQEVFRNVKYDKLQSKFEYFQSTPMIKSVRLAFQPESKFDVVRQLLEDKRLVLNTIAEMADALNLTEQWRGGSSIRQRVVDRLQQLDRNSVDKRNNMTKIVRDNLLKPDELKKVFKNQLEDLRKQLAAFKRSVQMFKEPINDDFLRQWLPTLNDPLLGEKCPFVDEVDELFHYLFTRRIAWHEINILEFFLPNPFVHSKKSIQNAISHNITRYLRENGANNFNPVTTDGPSFPAHLADKVLNQLAYVMVRKGWKFDDDHILSETGLVTPIYLDNVDGKVVNKDILCLALDFGHEDVIKYLFREFHTSSFYTFTDQYSQHVPKGQTALKHHTESHEAIHKFYPHYQFALEYFLHELETLEGLQRALRYYNNVLRERNIIKQDLTPSDICSGIMTPLQKAVEMNQVELVHKYIKVFGLDVNGVTAKYNLPPVYIAASKRKVRITQMLIYAGADLMGPVEFGGKNLTMFDVICSNPTTFLKTSESQRRDLAREFYQRNIRDAKTVNAAYPTTPPHFMNSQWTTSNSWPALPKSEFNGSTSMLLKQFIRGNR</sequence>
<dbReference type="InParanoid" id="E4WRI3"/>
<organism evidence="1">
    <name type="scientific">Oikopleura dioica</name>
    <name type="common">Tunicate</name>
    <dbReference type="NCBI Taxonomy" id="34765"/>
    <lineage>
        <taxon>Eukaryota</taxon>
        <taxon>Metazoa</taxon>
        <taxon>Chordata</taxon>
        <taxon>Tunicata</taxon>
        <taxon>Appendicularia</taxon>
        <taxon>Copelata</taxon>
        <taxon>Oikopleuridae</taxon>
        <taxon>Oikopleura</taxon>
    </lineage>
</organism>
<dbReference type="InterPro" id="IPR036770">
    <property type="entry name" value="Ankyrin_rpt-contain_sf"/>
</dbReference>
<dbReference type="Gene3D" id="1.25.40.20">
    <property type="entry name" value="Ankyrin repeat-containing domain"/>
    <property type="match status" value="1"/>
</dbReference>
<dbReference type="EMBL" id="FN653015">
    <property type="protein sequence ID" value="CBY20365.1"/>
    <property type="molecule type" value="Genomic_DNA"/>
</dbReference>
<evidence type="ECO:0000313" key="1">
    <source>
        <dbReference type="EMBL" id="CBY20365.1"/>
    </source>
</evidence>
<gene>
    <name evidence="1" type="ORF">GSOID_T00000359001</name>
</gene>
<dbReference type="SUPFAM" id="SSF48403">
    <property type="entry name" value="Ankyrin repeat"/>
    <property type="match status" value="1"/>
</dbReference>
<dbReference type="AlphaFoldDB" id="E4WRI3"/>
<dbReference type="OrthoDB" id="10275706at2759"/>
<accession>E4WRI3</accession>
<evidence type="ECO:0000313" key="2">
    <source>
        <dbReference type="Proteomes" id="UP000001307"/>
    </source>
</evidence>
<reference evidence="1" key="1">
    <citation type="journal article" date="2010" name="Science">
        <title>Plasticity of animal genome architecture unmasked by rapid evolution of a pelagic tunicate.</title>
        <authorList>
            <person name="Denoeud F."/>
            <person name="Henriet S."/>
            <person name="Mungpakdee S."/>
            <person name="Aury J.M."/>
            <person name="Da Silva C."/>
            <person name="Brinkmann H."/>
            <person name="Mikhaleva J."/>
            <person name="Olsen L.C."/>
            <person name="Jubin C."/>
            <person name="Canestro C."/>
            <person name="Bouquet J.M."/>
            <person name="Danks G."/>
            <person name="Poulain J."/>
            <person name="Campsteijn C."/>
            <person name="Adamski M."/>
            <person name="Cross I."/>
            <person name="Yadetie F."/>
            <person name="Muffato M."/>
            <person name="Louis A."/>
            <person name="Butcher S."/>
            <person name="Tsagkogeorga G."/>
            <person name="Konrad A."/>
            <person name="Singh S."/>
            <person name="Jensen M.F."/>
            <person name="Cong E.H."/>
            <person name="Eikeseth-Otteraa H."/>
            <person name="Noel B."/>
            <person name="Anthouard V."/>
            <person name="Porcel B.M."/>
            <person name="Kachouri-Lafond R."/>
            <person name="Nishino A."/>
            <person name="Ugolini M."/>
            <person name="Chourrout P."/>
            <person name="Nishida H."/>
            <person name="Aasland R."/>
            <person name="Huzurbazar S."/>
            <person name="Westhof E."/>
            <person name="Delsuc F."/>
            <person name="Lehrach H."/>
            <person name="Reinhardt R."/>
            <person name="Weissenbach J."/>
            <person name="Roy S.W."/>
            <person name="Artiguenave F."/>
            <person name="Postlethwait J.H."/>
            <person name="Manak J.R."/>
            <person name="Thompson E.M."/>
            <person name="Jaillon O."/>
            <person name="Du Pasquier L."/>
            <person name="Boudinot P."/>
            <person name="Liberles D.A."/>
            <person name="Volff J.N."/>
            <person name="Philippe H."/>
            <person name="Lenhard B."/>
            <person name="Roest Crollius H."/>
            <person name="Wincker P."/>
            <person name="Chourrout D."/>
        </authorList>
    </citation>
    <scope>NUCLEOTIDE SEQUENCE [LARGE SCALE GENOMIC DNA]</scope>
</reference>
<proteinExistence type="predicted"/>
<keyword evidence="2" id="KW-1185">Reference proteome</keyword>
<protein>
    <submittedName>
        <fullName evidence="1">Uncharacterized protein</fullName>
    </submittedName>
</protein>